<evidence type="ECO:0000313" key="1">
    <source>
        <dbReference type="EMBL" id="KAG7157037.1"/>
    </source>
</evidence>
<gene>
    <name evidence="1" type="ORF">Hamer_G024457</name>
</gene>
<dbReference type="EMBL" id="JAHLQT010038245">
    <property type="protein sequence ID" value="KAG7157037.1"/>
    <property type="molecule type" value="Genomic_DNA"/>
</dbReference>
<organism evidence="1 2">
    <name type="scientific">Homarus americanus</name>
    <name type="common">American lobster</name>
    <dbReference type="NCBI Taxonomy" id="6706"/>
    <lineage>
        <taxon>Eukaryota</taxon>
        <taxon>Metazoa</taxon>
        <taxon>Ecdysozoa</taxon>
        <taxon>Arthropoda</taxon>
        <taxon>Crustacea</taxon>
        <taxon>Multicrustacea</taxon>
        <taxon>Malacostraca</taxon>
        <taxon>Eumalacostraca</taxon>
        <taxon>Eucarida</taxon>
        <taxon>Decapoda</taxon>
        <taxon>Pleocyemata</taxon>
        <taxon>Astacidea</taxon>
        <taxon>Nephropoidea</taxon>
        <taxon>Nephropidae</taxon>
        <taxon>Homarus</taxon>
    </lineage>
</organism>
<feature type="non-terminal residue" evidence="1">
    <location>
        <position position="255"/>
    </location>
</feature>
<keyword evidence="2" id="KW-1185">Reference proteome</keyword>
<feature type="non-terminal residue" evidence="1">
    <location>
        <position position="1"/>
    </location>
</feature>
<name>A0A8J5JEZ5_HOMAM</name>
<evidence type="ECO:0000313" key="2">
    <source>
        <dbReference type="Proteomes" id="UP000747542"/>
    </source>
</evidence>
<dbReference type="AlphaFoldDB" id="A0A8J5JEZ5"/>
<accession>A0A8J5JEZ5</accession>
<protein>
    <submittedName>
        <fullName evidence="1">Uncharacterized protein</fullName>
    </submittedName>
</protein>
<sequence>VGEAVGMVAVVVDTGAVDTAEAVDTVVVDTEAVDTAEVVDTAVVDTEGVDTAEVVDTAVVDTEAVDTAVAEEAAMAVVVAAMVVVVDVVVAAVADITKGALCGPIALLQETPTDASNYVNNITTRAAKFLHILYTLRKVNAPPQLIRAYVMYIRPILEHCCPLLLAGLILQQVKQTEGIQRRVRWNTRYQNALDMFEPTTLGQKYEDLCLKFDHGLLEEPRHYDLLQPRRQEVSATVTRGSDHVENLCCGTRFRK</sequence>
<comment type="caution">
    <text evidence="1">The sequence shown here is derived from an EMBL/GenBank/DDBJ whole genome shotgun (WGS) entry which is preliminary data.</text>
</comment>
<dbReference type="Proteomes" id="UP000747542">
    <property type="component" value="Unassembled WGS sequence"/>
</dbReference>
<proteinExistence type="predicted"/>
<reference evidence="1" key="1">
    <citation type="journal article" date="2021" name="Sci. Adv.">
        <title>The American lobster genome reveals insights on longevity, neural, and immune adaptations.</title>
        <authorList>
            <person name="Polinski J.M."/>
            <person name="Zimin A.V."/>
            <person name="Clark K.F."/>
            <person name="Kohn A.B."/>
            <person name="Sadowski N."/>
            <person name="Timp W."/>
            <person name="Ptitsyn A."/>
            <person name="Khanna P."/>
            <person name="Romanova D.Y."/>
            <person name="Williams P."/>
            <person name="Greenwood S.J."/>
            <person name="Moroz L.L."/>
            <person name="Walt D.R."/>
            <person name="Bodnar A.G."/>
        </authorList>
    </citation>
    <scope>NUCLEOTIDE SEQUENCE</scope>
    <source>
        <strain evidence="1">GMGI-L3</strain>
    </source>
</reference>